<dbReference type="PANTHER" id="PTHR11101:SF80">
    <property type="entry name" value="PHOSPHATE TRANSPORTER"/>
    <property type="match status" value="1"/>
</dbReference>
<feature type="transmembrane region" description="Helical" evidence="6">
    <location>
        <begin position="125"/>
        <end position="145"/>
    </location>
</feature>
<evidence type="ECO:0000313" key="9">
    <source>
        <dbReference type="Proteomes" id="UP001595387"/>
    </source>
</evidence>
<gene>
    <name evidence="8" type="ORF">ACFODW_15800</name>
</gene>
<evidence type="ECO:0000256" key="3">
    <source>
        <dbReference type="ARBA" id="ARBA00022692"/>
    </source>
</evidence>
<dbReference type="RefSeq" id="WP_390307946.1">
    <property type="nucleotide sequence ID" value="NZ_JBHRRZ010000039.1"/>
</dbReference>
<keyword evidence="7" id="KW-0732">Signal</keyword>
<name>A0ABV7A9J8_9BACI</name>
<feature type="transmembrane region" description="Helical" evidence="6">
    <location>
        <begin position="206"/>
        <end position="227"/>
    </location>
</feature>
<keyword evidence="5 6" id="KW-0472">Membrane</keyword>
<feature type="transmembrane region" description="Helical" evidence="6">
    <location>
        <begin position="41"/>
        <end position="61"/>
    </location>
</feature>
<dbReference type="EMBL" id="JBHRRZ010000039">
    <property type="protein sequence ID" value="MFC2949786.1"/>
    <property type="molecule type" value="Genomic_DNA"/>
</dbReference>
<feature type="transmembrane region" description="Helical" evidence="6">
    <location>
        <begin position="320"/>
        <end position="340"/>
    </location>
</feature>
<dbReference type="Pfam" id="PF01384">
    <property type="entry name" value="PHO4"/>
    <property type="match status" value="1"/>
</dbReference>
<organism evidence="8 9">
    <name type="scientific">Virgibacillus sediminis</name>
    <dbReference type="NCBI Taxonomy" id="202260"/>
    <lineage>
        <taxon>Bacteria</taxon>
        <taxon>Bacillati</taxon>
        <taxon>Bacillota</taxon>
        <taxon>Bacilli</taxon>
        <taxon>Bacillales</taxon>
        <taxon>Bacillaceae</taxon>
        <taxon>Virgibacillus</taxon>
    </lineage>
</organism>
<dbReference type="InterPro" id="IPR001204">
    <property type="entry name" value="Phos_transporter"/>
</dbReference>
<feature type="chain" id="PRO_5046084180" evidence="7">
    <location>
        <begin position="23"/>
        <end position="354"/>
    </location>
</feature>
<feature type="transmembrane region" description="Helical" evidence="6">
    <location>
        <begin position="239"/>
        <end position="261"/>
    </location>
</feature>
<feature type="transmembrane region" description="Helical" evidence="6">
    <location>
        <begin position="166"/>
        <end position="186"/>
    </location>
</feature>
<evidence type="ECO:0000313" key="8">
    <source>
        <dbReference type="EMBL" id="MFC2949786.1"/>
    </source>
</evidence>
<evidence type="ECO:0000256" key="5">
    <source>
        <dbReference type="ARBA" id="ARBA00023136"/>
    </source>
</evidence>
<evidence type="ECO:0000256" key="2">
    <source>
        <dbReference type="ARBA" id="ARBA00022448"/>
    </source>
</evidence>
<feature type="transmembrane region" description="Helical" evidence="6">
    <location>
        <begin position="73"/>
        <end position="93"/>
    </location>
</feature>
<keyword evidence="4 6" id="KW-1133">Transmembrane helix</keyword>
<accession>A0ABV7A9J8</accession>
<dbReference type="PANTHER" id="PTHR11101">
    <property type="entry name" value="PHOSPHATE TRANSPORTER"/>
    <property type="match status" value="1"/>
</dbReference>
<comment type="subcellular location">
    <subcellularLocation>
        <location evidence="1">Membrane</location>
        <topology evidence="1">Multi-pass membrane protein</topology>
    </subcellularLocation>
</comment>
<evidence type="ECO:0000256" key="1">
    <source>
        <dbReference type="ARBA" id="ARBA00004141"/>
    </source>
</evidence>
<keyword evidence="9" id="KW-1185">Reference proteome</keyword>
<keyword evidence="3 6" id="KW-0812">Transmembrane</keyword>
<reference evidence="9" key="1">
    <citation type="journal article" date="2019" name="Int. J. Syst. Evol. Microbiol.">
        <title>The Global Catalogue of Microorganisms (GCM) 10K type strain sequencing project: providing services to taxonomists for standard genome sequencing and annotation.</title>
        <authorList>
            <consortium name="The Broad Institute Genomics Platform"/>
            <consortium name="The Broad Institute Genome Sequencing Center for Infectious Disease"/>
            <person name="Wu L."/>
            <person name="Ma J."/>
        </authorList>
    </citation>
    <scope>NUCLEOTIDE SEQUENCE [LARGE SCALE GENOMIC DNA]</scope>
    <source>
        <strain evidence="9">KCTC 13193</strain>
    </source>
</reference>
<proteinExistence type="predicted"/>
<evidence type="ECO:0000256" key="7">
    <source>
        <dbReference type="SAM" id="SignalP"/>
    </source>
</evidence>
<protein>
    <submittedName>
        <fullName evidence="8">Anion permease</fullName>
    </submittedName>
</protein>
<dbReference type="Proteomes" id="UP001595387">
    <property type="component" value="Unassembled WGS sequence"/>
</dbReference>
<feature type="signal peptide" evidence="7">
    <location>
        <begin position="1"/>
        <end position="22"/>
    </location>
</feature>
<sequence>MITALACLIAFFFAMNIGASGAAASMGVAYGTGAVTSRKKALFLCGIGVFLGAALGGSHVAETLGSEVVPEEIITIPVALMILVSASLSLFLANLSGIPLSTSEVTVGAVTGVGIAYNALHIDTLMVIVLCWILVPILGFSLAIAANKWINVAERKLPFLEKRKSFKAIAAIVVLIGFLEAISAGMNNVANAVSPLIASGVIGLDQGIIAGGLIIALGAFVLGARVMETNGKKITKLSLLQGGAVSGIGASIVITASFFGIPVPHTQITTSSILGIAVSDQGKEIWRSSIVTKLLKTWVLSPFFSLVISYSLVKFSLGWDWTGAALVLLLSGMIFILGWWEPLTKTQPLLKRRY</sequence>
<evidence type="ECO:0000256" key="4">
    <source>
        <dbReference type="ARBA" id="ARBA00022989"/>
    </source>
</evidence>
<comment type="caution">
    <text evidence="8">The sequence shown here is derived from an EMBL/GenBank/DDBJ whole genome shotgun (WGS) entry which is preliminary data.</text>
</comment>
<keyword evidence="2" id="KW-0813">Transport</keyword>
<evidence type="ECO:0000256" key="6">
    <source>
        <dbReference type="SAM" id="Phobius"/>
    </source>
</evidence>